<dbReference type="InterPro" id="IPR000668">
    <property type="entry name" value="Peptidase_C1A_C"/>
</dbReference>
<evidence type="ECO:0000259" key="6">
    <source>
        <dbReference type="SMART" id="SM00645"/>
    </source>
</evidence>
<dbReference type="EMBL" id="OU963867">
    <property type="protein sequence ID" value="CAH0392425.1"/>
    <property type="molecule type" value="Genomic_DNA"/>
</dbReference>
<dbReference type="InterPro" id="IPR038765">
    <property type="entry name" value="Papain-like_cys_pep_sf"/>
</dbReference>
<dbReference type="AlphaFoldDB" id="A0A9P0F508"/>
<dbReference type="InterPro" id="IPR000169">
    <property type="entry name" value="Pept_cys_AS"/>
</dbReference>
<dbReference type="PRINTS" id="PR00705">
    <property type="entry name" value="PAPAIN"/>
</dbReference>
<dbReference type="Pfam" id="PF00112">
    <property type="entry name" value="Peptidase_C1"/>
    <property type="match status" value="1"/>
</dbReference>
<dbReference type="SUPFAM" id="SSF54001">
    <property type="entry name" value="Cysteine proteinases"/>
    <property type="match status" value="1"/>
</dbReference>
<dbReference type="GO" id="GO:0006508">
    <property type="term" value="P:proteolysis"/>
    <property type="evidence" value="ECO:0007669"/>
    <property type="project" value="UniProtKB-KW"/>
</dbReference>
<feature type="region of interest" description="Disordered" evidence="5">
    <location>
        <begin position="1"/>
        <end position="30"/>
    </location>
</feature>
<evidence type="ECO:0000256" key="2">
    <source>
        <dbReference type="ARBA" id="ARBA00022670"/>
    </source>
</evidence>
<sequence length="285" mass="31987">MDNDDNDNNNNINDNQPPPPPPWIIGPDPRGRAIKDWRNPAHLYPTPESQGDCGCCWSFACVSAMEILWARQEGRVDMFSKQDVIDCCSWNNGCLGGILSNGLLWLKTYGTSLAEDYPFTGVTGRCIDKPAYVKIESYQTLNVGTAWAQDFVMEHALETSPLSAGYPQNPIRLRFYVRGVWTPERYEFVEPTGHAVVIVGHFRDAWIIRNSWGADWGMEGHFLLKKRTMGIGYDVHKINGPLTQVFHSQPPSGSSSSSSSDNGGDNEYVQEVDDKSRGVTQLYYR</sequence>
<keyword evidence="2" id="KW-0645">Protease</keyword>
<protein>
    <recommendedName>
        <fullName evidence="6">Peptidase C1A papain C-terminal domain-containing protein</fullName>
    </recommendedName>
</protein>
<dbReference type="InterPro" id="IPR013128">
    <property type="entry name" value="Peptidase_C1A"/>
</dbReference>
<dbReference type="InterPro" id="IPR039417">
    <property type="entry name" value="Peptidase_C1A_papain-like"/>
</dbReference>
<gene>
    <name evidence="7" type="ORF">BEMITA_LOCUS10947</name>
</gene>
<keyword evidence="4" id="KW-0788">Thiol protease</keyword>
<evidence type="ECO:0000256" key="4">
    <source>
        <dbReference type="ARBA" id="ARBA00022807"/>
    </source>
</evidence>
<dbReference type="GO" id="GO:0008234">
    <property type="term" value="F:cysteine-type peptidase activity"/>
    <property type="evidence" value="ECO:0007669"/>
    <property type="project" value="UniProtKB-KW"/>
</dbReference>
<dbReference type="PANTHER" id="PTHR12411">
    <property type="entry name" value="CYSTEINE PROTEASE FAMILY C1-RELATED"/>
    <property type="match status" value="1"/>
</dbReference>
<evidence type="ECO:0000313" key="8">
    <source>
        <dbReference type="Proteomes" id="UP001152759"/>
    </source>
</evidence>
<feature type="domain" description="Peptidase C1A papain C-terminal" evidence="6">
    <location>
        <begin position="31"/>
        <end position="235"/>
    </location>
</feature>
<evidence type="ECO:0000313" key="7">
    <source>
        <dbReference type="EMBL" id="CAH0392425.1"/>
    </source>
</evidence>
<keyword evidence="3" id="KW-0378">Hydrolase</keyword>
<dbReference type="CDD" id="cd02248">
    <property type="entry name" value="Peptidase_C1A"/>
    <property type="match status" value="1"/>
</dbReference>
<organism evidence="7 8">
    <name type="scientific">Bemisia tabaci</name>
    <name type="common">Sweetpotato whitefly</name>
    <name type="synonym">Aleurodes tabaci</name>
    <dbReference type="NCBI Taxonomy" id="7038"/>
    <lineage>
        <taxon>Eukaryota</taxon>
        <taxon>Metazoa</taxon>
        <taxon>Ecdysozoa</taxon>
        <taxon>Arthropoda</taxon>
        <taxon>Hexapoda</taxon>
        <taxon>Insecta</taxon>
        <taxon>Pterygota</taxon>
        <taxon>Neoptera</taxon>
        <taxon>Paraneoptera</taxon>
        <taxon>Hemiptera</taxon>
        <taxon>Sternorrhyncha</taxon>
        <taxon>Aleyrodoidea</taxon>
        <taxon>Aleyrodidae</taxon>
        <taxon>Aleyrodinae</taxon>
        <taxon>Bemisia</taxon>
    </lineage>
</organism>
<evidence type="ECO:0000256" key="3">
    <source>
        <dbReference type="ARBA" id="ARBA00022801"/>
    </source>
</evidence>
<feature type="compositionally biased region" description="Low complexity" evidence="5">
    <location>
        <begin position="252"/>
        <end position="266"/>
    </location>
</feature>
<name>A0A9P0F508_BEMTA</name>
<dbReference type="Gene3D" id="3.90.70.10">
    <property type="entry name" value="Cysteine proteinases"/>
    <property type="match status" value="1"/>
</dbReference>
<proteinExistence type="inferred from homology"/>
<reference evidence="7" key="1">
    <citation type="submission" date="2021-12" db="EMBL/GenBank/DDBJ databases">
        <authorList>
            <person name="King R."/>
        </authorList>
    </citation>
    <scope>NUCLEOTIDE SEQUENCE</scope>
</reference>
<evidence type="ECO:0000256" key="1">
    <source>
        <dbReference type="ARBA" id="ARBA00008455"/>
    </source>
</evidence>
<dbReference type="SMART" id="SM00645">
    <property type="entry name" value="Pept_C1"/>
    <property type="match status" value="1"/>
</dbReference>
<dbReference type="PROSITE" id="PS00139">
    <property type="entry name" value="THIOL_PROTEASE_CYS"/>
    <property type="match status" value="1"/>
</dbReference>
<evidence type="ECO:0000256" key="5">
    <source>
        <dbReference type="SAM" id="MobiDB-lite"/>
    </source>
</evidence>
<accession>A0A9P0F508</accession>
<feature type="region of interest" description="Disordered" evidence="5">
    <location>
        <begin position="244"/>
        <end position="285"/>
    </location>
</feature>
<dbReference type="Proteomes" id="UP001152759">
    <property type="component" value="Chromosome 6"/>
</dbReference>
<comment type="similarity">
    <text evidence="1">Belongs to the peptidase C1 family.</text>
</comment>
<keyword evidence="8" id="KW-1185">Reference proteome</keyword>